<dbReference type="AlphaFoldDB" id="A0A9P5HGC4"/>
<dbReference type="InterPro" id="IPR051756">
    <property type="entry name" value="Centrosomal_MT-associated"/>
</dbReference>
<evidence type="ECO:0000256" key="1">
    <source>
        <dbReference type="ARBA" id="ARBA00004267"/>
    </source>
</evidence>
<feature type="region of interest" description="Disordered" evidence="5">
    <location>
        <begin position="14"/>
        <end position="69"/>
    </location>
</feature>
<feature type="coiled-coil region" evidence="4">
    <location>
        <begin position="951"/>
        <end position="1015"/>
    </location>
</feature>
<feature type="region of interest" description="Disordered" evidence="5">
    <location>
        <begin position="127"/>
        <end position="151"/>
    </location>
</feature>
<feature type="compositionally biased region" description="Polar residues" evidence="5">
    <location>
        <begin position="229"/>
        <end position="238"/>
    </location>
</feature>
<dbReference type="Proteomes" id="UP000722485">
    <property type="component" value="Unassembled WGS sequence"/>
</dbReference>
<keyword evidence="9" id="KW-1185">Reference proteome</keyword>
<feature type="compositionally biased region" description="Low complexity" evidence="5">
    <location>
        <begin position="764"/>
        <end position="774"/>
    </location>
</feature>
<protein>
    <recommendedName>
        <fullName evidence="10">Rho coiled-coil associated kinase alpha</fullName>
    </recommendedName>
</protein>
<feature type="compositionally biased region" description="Polar residues" evidence="5">
    <location>
        <begin position="790"/>
        <end position="801"/>
    </location>
</feature>
<keyword evidence="2" id="KW-0963">Cytoplasm</keyword>
<feature type="compositionally biased region" description="Polar residues" evidence="5">
    <location>
        <begin position="749"/>
        <end position="758"/>
    </location>
</feature>
<feature type="coiled-coil region" evidence="4">
    <location>
        <begin position="475"/>
        <end position="572"/>
    </location>
</feature>
<evidence type="ECO:0000256" key="4">
    <source>
        <dbReference type="SAM" id="Coils"/>
    </source>
</evidence>
<dbReference type="OrthoDB" id="76453at2759"/>
<feature type="region of interest" description="Disordered" evidence="5">
    <location>
        <begin position="655"/>
        <end position="801"/>
    </location>
</feature>
<keyword evidence="3" id="KW-0206">Cytoskeleton</keyword>
<feature type="region of interest" description="Disordered" evidence="5">
    <location>
        <begin position="816"/>
        <end position="853"/>
    </location>
</feature>
<evidence type="ECO:0000256" key="2">
    <source>
        <dbReference type="ARBA" id="ARBA00022490"/>
    </source>
</evidence>
<evidence type="ECO:0000259" key="7">
    <source>
        <dbReference type="Pfam" id="PF14197"/>
    </source>
</evidence>
<dbReference type="GO" id="GO:0008017">
    <property type="term" value="F:microtubule binding"/>
    <property type="evidence" value="ECO:0007669"/>
    <property type="project" value="InterPro"/>
</dbReference>
<dbReference type="PANTHER" id="PTHR19336">
    <property type="entry name" value="UNCHARACTERIZED DUF1167"/>
    <property type="match status" value="1"/>
</dbReference>
<keyword evidence="4" id="KW-0175">Coiled coil</keyword>
<dbReference type="PANTHER" id="PTHR19336:SF9">
    <property type="entry name" value="SPINDLE POLE BODY PROTEIN PPC89"/>
    <property type="match status" value="1"/>
</dbReference>
<feature type="coiled-coil region" evidence="4">
    <location>
        <begin position="333"/>
        <end position="450"/>
    </location>
</feature>
<dbReference type="Pfam" id="PF14197">
    <property type="entry name" value="Cep57_CLD_2"/>
    <property type="match status" value="2"/>
</dbReference>
<gene>
    <name evidence="8" type="ORF">G7Z17_g4327</name>
</gene>
<feature type="compositionally biased region" description="Basic and acidic residues" evidence="5">
    <location>
        <begin position="216"/>
        <end position="227"/>
    </location>
</feature>
<evidence type="ECO:0008006" key="10">
    <source>
        <dbReference type="Google" id="ProtNLM"/>
    </source>
</evidence>
<comment type="subcellular location">
    <subcellularLocation>
        <location evidence="1">Cytoplasm</location>
        <location evidence="1">Cytoskeleton</location>
        <location evidence="1">Microtubule organizing center</location>
    </subcellularLocation>
</comment>
<feature type="domain" description="Cep57 centrosome microtubule-binding" evidence="6">
    <location>
        <begin position="935"/>
        <end position="1011"/>
    </location>
</feature>
<feature type="region of interest" description="Disordered" evidence="5">
    <location>
        <begin position="164"/>
        <end position="257"/>
    </location>
</feature>
<dbReference type="Pfam" id="PF06657">
    <property type="entry name" value="Cep57_MT_bd"/>
    <property type="match status" value="1"/>
</dbReference>
<evidence type="ECO:0000313" key="8">
    <source>
        <dbReference type="EMBL" id="KAF7552480.1"/>
    </source>
</evidence>
<feature type="compositionally biased region" description="Basic and acidic residues" evidence="5">
    <location>
        <begin position="698"/>
        <end position="719"/>
    </location>
</feature>
<dbReference type="InterPro" id="IPR025925">
    <property type="entry name" value="PPC89_CLD"/>
</dbReference>
<evidence type="ECO:0000256" key="3">
    <source>
        <dbReference type="ARBA" id="ARBA00023212"/>
    </source>
</evidence>
<evidence type="ECO:0000256" key="5">
    <source>
        <dbReference type="SAM" id="MobiDB-lite"/>
    </source>
</evidence>
<feature type="compositionally biased region" description="Polar residues" evidence="5">
    <location>
        <begin position="20"/>
        <end position="46"/>
    </location>
</feature>
<feature type="compositionally biased region" description="Acidic residues" evidence="5">
    <location>
        <begin position="778"/>
        <end position="789"/>
    </location>
</feature>
<feature type="domain" description="PPC89 centrosome localisation" evidence="7">
    <location>
        <begin position="571"/>
        <end position="633"/>
    </location>
</feature>
<name>A0A9P5HGC4_9HYPO</name>
<dbReference type="EMBL" id="JAANBB010000060">
    <property type="protein sequence ID" value="KAF7552480.1"/>
    <property type="molecule type" value="Genomic_DNA"/>
</dbReference>
<feature type="compositionally biased region" description="Basic and acidic residues" evidence="5">
    <location>
        <begin position="816"/>
        <end position="828"/>
    </location>
</feature>
<feature type="compositionally biased region" description="Low complexity" evidence="5">
    <location>
        <begin position="829"/>
        <end position="847"/>
    </location>
</feature>
<feature type="compositionally biased region" description="Basic and acidic residues" evidence="5">
    <location>
        <begin position="52"/>
        <end position="62"/>
    </location>
</feature>
<evidence type="ECO:0000313" key="9">
    <source>
        <dbReference type="Proteomes" id="UP000722485"/>
    </source>
</evidence>
<dbReference type="GO" id="GO:0005815">
    <property type="term" value="C:microtubule organizing center"/>
    <property type="evidence" value="ECO:0007669"/>
    <property type="project" value="UniProtKB-SubCell"/>
</dbReference>
<accession>A0A9P5HGC4</accession>
<feature type="compositionally biased region" description="Basic and acidic residues" evidence="5">
    <location>
        <begin position="187"/>
        <end position="207"/>
    </location>
</feature>
<reference evidence="8" key="1">
    <citation type="submission" date="2020-03" db="EMBL/GenBank/DDBJ databases">
        <title>Draft Genome Sequence of Cylindrodendrum hubeiense.</title>
        <authorList>
            <person name="Buettner E."/>
            <person name="Kellner H."/>
        </authorList>
    </citation>
    <scope>NUCLEOTIDE SEQUENCE</scope>
    <source>
        <strain evidence="8">IHI 201604</strain>
    </source>
</reference>
<comment type="caution">
    <text evidence="8">The sequence shown here is derived from an EMBL/GenBank/DDBJ whole genome shotgun (WGS) entry which is preliminary data.</text>
</comment>
<feature type="compositionally biased region" description="Polar residues" evidence="5">
    <location>
        <begin position="662"/>
        <end position="673"/>
    </location>
</feature>
<dbReference type="InterPro" id="IPR024957">
    <property type="entry name" value="Cep57_MT-bd_dom"/>
</dbReference>
<evidence type="ECO:0000259" key="6">
    <source>
        <dbReference type="Pfam" id="PF06657"/>
    </source>
</evidence>
<sequence length="1057" mass="120074">MEVDAVSRYRSRILREMNANRDNPFNSPPSSTGSHGTVSPTLSSVFSDPDGESTRRLNEDIARVTAPRNNPPVNWEAAHRKWPEFFGMPKSRVPIFDDNTDTRPMSAESKENKPPAAAVKFADDSTQNTWMGSNRTRAEMQPSADTESDLSSIFAKSPARAFSNPALKITRNPSPLAKVHTRVPSDSMREQHKQRQESLSDALERLRNVSQTPKSYEQREPAHDRPSPEMSSAKSSLTAVPPSPESIHSPSHNETNAQSFFMPDVSHLGDFVTGTLRFSGSMRNGVPIFVKNGKVHDREDKYSINHHAEVDGLEVPEDEEKIFVSMDMIRQEIISLQEHYDKVQEYAENLQQQVEQLEAQLKSQKGDFSSHQANEQLMVQKHRLEVEVSTLQSRLEQVSRKTSLNEIENDAVSQERDRAVRKLQEACEDINKLTRKLSTREKELESTHRQLESTEQIRHDNDTFRRDLMSLKHGRDALELENTSLEAANKTLRKENESLKLEIESLRSNSNKANQDQQSLITENRSLRTNNKTLIEENEDLRENLDGAQHELDAAREEVETLQQEAQNNGQEKITLREDNESLVRHNEKYFSENKILRRENSGFERSIHDMHDDNVKLKEEIEFLKQQLDHCRPIPKEDFSAQLDDETEENMTSAFFIPDITMNTNDTSPVDNTETKELPEVTSQSTKLPTIPDVTEQETRNTTKRETTSHTETREIQHKSRSKSKSSSAKTGQGQKVAFSIPEKSSHKSMSNVANQGSKRRNTSQTSRRSSSKGVETEDLDQFDENDETTGLQSVDNTTQTQDYSIQLNVIPKTRKELKTKEQKQTTKDLTSQSQKSQLVRSQSRSSQRHTVMSEFTADSIRSVDKDTCATLSIDARRVLDDLCEHNCRNCTVCSRITSHRGILTSAELAVGKKRVTVSRPIPVTDRDLSTEDPTMRPANSPGHALAMVIKGLEDESHHLQLELSRIQTQYNGRDKALGRRERISLAENIRALLKRLEAKNDQIYSLYDVLEGQKAVGQAMTEEEIEMTVLNITGMTVRDVTRGSDQLTWEGIPEL</sequence>
<organism evidence="8 9">
    <name type="scientific">Cylindrodendrum hubeiense</name>
    <dbReference type="NCBI Taxonomy" id="595255"/>
    <lineage>
        <taxon>Eukaryota</taxon>
        <taxon>Fungi</taxon>
        <taxon>Dikarya</taxon>
        <taxon>Ascomycota</taxon>
        <taxon>Pezizomycotina</taxon>
        <taxon>Sordariomycetes</taxon>
        <taxon>Hypocreomycetidae</taxon>
        <taxon>Hypocreales</taxon>
        <taxon>Nectriaceae</taxon>
        <taxon>Cylindrodendrum</taxon>
    </lineage>
</organism>
<proteinExistence type="predicted"/>
<feature type="domain" description="PPC89 centrosome localisation" evidence="7">
    <location>
        <begin position="384"/>
        <end position="449"/>
    </location>
</feature>